<evidence type="ECO:0000256" key="1">
    <source>
        <dbReference type="SAM" id="MobiDB-lite"/>
    </source>
</evidence>
<reference evidence="2 3" key="1">
    <citation type="submission" date="2019-03" db="EMBL/GenBank/DDBJ databases">
        <title>First draft genome of Liparis tanakae, snailfish: a comprehensive survey of snailfish specific genes.</title>
        <authorList>
            <person name="Kim W."/>
            <person name="Song I."/>
            <person name="Jeong J.-H."/>
            <person name="Kim D."/>
            <person name="Kim S."/>
            <person name="Ryu S."/>
            <person name="Song J.Y."/>
            <person name="Lee S.K."/>
        </authorList>
    </citation>
    <scope>NUCLEOTIDE SEQUENCE [LARGE SCALE GENOMIC DNA]</scope>
    <source>
        <tissue evidence="2">Muscle</tissue>
    </source>
</reference>
<dbReference type="EMBL" id="SRLO01000120">
    <property type="protein sequence ID" value="TNN73910.1"/>
    <property type="molecule type" value="Genomic_DNA"/>
</dbReference>
<evidence type="ECO:0000313" key="2">
    <source>
        <dbReference type="EMBL" id="TNN73910.1"/>
    </source>
</evidence>
<dbReference type="AlphaFoldDB" id="A0A4Z2I7U2"/>
<evidence type="ECO:0000313" key="3">
    <source>
        <dbReference type="Proteomes" id="UP000314294"/>
    </source>
</evidence>
<organism evidence="2 3">
    <name type="scientific">Liparis tanakae</name>
    <name type="common">Tanaka's snailfish</name>
    <dbReference type="NCBI Taxonomy" id="230148"/>
    <lineage>
        <taxon>Eukaryota</taxon>
        <taxon>Metazoa</taxon>
        <taxon>Chordata</taxon>
        <taxon>Craniata</taxon>
        <taxon>Vertebrata</taxon>
        <taxon>Euteleostomi</taxon>
        <taxon>Actinopterygii</taxon>
        <taxon>Neopterygii</taxon>
        <taxon>Teleostei</taxon>
        <taxon>Neoteleostei</taxon>
        <taxon>Acanthomorphata</taxon>
        <taxon>Eupercaria</taxon>
        <taxon>Perciformes</taxon>
        <taxon>Cottioidei</taxon>
        <taxon>Cottales</taxon>
        <taxon>Liparidae</taxon>
        <taxon>Liparis</taxon>
    </lineage>
</organism>
<dbReference type="Proteomes" id="UP000314294">
    <property type="component" value="Unassembled WGS sequence"/>
</dbReference>
<feature type="region of interest" description="Disordered" evidence="1">
    <location>
        <begin position="32"/>
        <end position="52"/>
    </location>
</feature>
<proteinExistence type="predicted"/>
<keyword evidence="3" id="KW-1185">Reference proteome</keyword>
<name>A0A4Z2I7U2_9TELE</name>
<sequence>MLAEKLEIILSSSNTMRAWLRSSVFWASSSSWTWGSGSDVSGSSRSKTRATNSATWGEEVGWVWGRATSIMKI</sequence>
<comment type="caution">
    <text evidence="2">The sequence shown here is derived from an EMBL/GenBank/DDBJ whole genome shotgun (WGS) entry which is preliminary data.</text>
</comment>
<protein>
    <submittedName>
        <fullName evidence="2">Uncharacterized protein</fullName>
    </submittedName>
</protein>
<feature type="compositionally biased region" description="Low complexity" evidence="1">
    <location>
        <begin position="32"/>
        <end position="45"/>
    </location>
</feature>
<accession>A0A4Z2I7U2</accession>
<gene>
    <name evidence="2" type="ORF">EYF80_015927</name>
</gene>